<keyword evidence="2" id="KW-1185">Reference proteome</keyword>
<dbReference type="InterPro" id="IPR027417">
    <property type="entry name" value="P-loop_NTPase"/>
</dbReference>
<evidence type="ECO:0000313" key="1">
    <source>
        <dbReference type="EMBL" id="OQO93843.1"/>
    </source>
</evidence>
<comment type="caution">
    <text evidence="1">The sequence shown here is derived from an EMBL/GenBank/DDBJ whole genome shotgun (WGS) entry which is preliminary data.</text>
</comment>
<dbReference type="Gene3D" id="3.40.50.300">
    <property type="entry name" value="P-loop containing nucleotide triphosphate hydrolases"/>
    <property type="match status" value="1"/>
</dbReference>
<dbReference type="InterPro" id="IPR011009">
    <property type="entry name" value="Kinase-like_dom_sf"/>
</dbReference>
<gene>
    <name evidence="1" type="ORF">B1813_04795</name>
</gene>
<protein>
    <submittedName>
        <fullName evidence="1">Gluconate kinase</fullName>
    </submittedName>
</protein>
<dbReference type="InterPro" id="IPR052732">
    <property type="entry name" value="Cell-binding_unc_protein"/>
</dbReference>
<dbReference type="PANTHER" id="PTHR43883">
    <property type="entry name" value="SLR0207 PROTEIN"/>
    <property type="match status" value="1"/>
</dbReference>
<dbReference type="STRING" id="1962155.B1813_04795"/>
<dbReference type="RefSeq" id="WP_176218221.1">
    <property type="nucleotide sequence ID" value="NZ_MWIH01000003.1"/>
</dbReference>
<keyword evidence="1" id="KW-0808">Transferase</keyword>
<dbReference type="AlphaFoldDB" id="A0A1V9A9S5"/>
<evidence type="ECO:0000313" key="2">
    <source>
        <dbReference type="Proteomes" id="UP000192591"/>
    </source>
</evidence>
<dbReference type="SUPFAM" id="SSF56112">
    <property type="entry name" value="Protein kinase-like (PK-like)"/>
    <property type="match status" value="1"/>
</dbReference>
<dbReference type="Proteomes" id="UP000192591">
    <property type="component" value="Unassembled WGS sequence"/>
</dbReference>
<keyword evidence="1" id="KW-0418">Kinase</keyword>
<accession>A0A1V9A9S5</accession>
<name>A0A1V9A9S5_SACPI</name>
<dbReference type="GO" id="GO:0016301">
    <property type="term" value="F:kinase activity"/>
    <property type="evidence" value="ECO:0007669"/>
    <property type="project" value="UniProtKB-KW"/>
</dbReference>
<reference evidence="1 2" key="1">
    <citation type="submission" date="2017-02" db="EMBL/GenBank/DDBJ databases">
        <title>Draft genome of Saccharomonospora sp. 154.</title>
        <authorList>
            <person name="Alonso-Carmona G.S."/>
            <person name="De La Haba R."/>
            <person name="Vera-Gargallo B."/>
            <person name="Sandoval-Trujillo A.H."/>
            <person name="Ramirez-Duran N."/>
            <person name="Ventosa A."/>
        </authorList>
    </citation>
    <scope>NUCLEOTIDE SEQUENCE [LARGE SCALE GENOMIC DNA]</scope>
    <source>
        <strain evidence="1 2">LRS4.154</strain>
    </source>
</reference>
<dbReference type="SUPFAM" id="SSF52540">
    <property type="entry name" value="P-loop containing nucleoside triphosphate hydrolases"/>
    <property type="match status" value="1"/>
</dbReference>
<sequence length="489" mass="53993">MAHSAGFARLPPEWVGLRETHIGVVFFVGDRAYKLKKPVAFGFVDFRDLHRREVACHREVELNRRLAPDVYDGVADLVGPDGAVCEHLVVMRRMPEQRRLETLVRHDEPLADTVRGIAETLARFHRDAARGEALENEGTRDAIRRRWHDSFAEIAPHRRVVGTTVAERVEELSDTYLAGREPLFADRIAEGRIVDGHGDLLSEDIFCLDDGPRILDCLEFDDRLRAVDGLDDVAFLAMDLERLGAPELAALLLDTYVTASADPAPASLRHHFVAYRAFVRAKVACLRHAQGDPRAADLAHEHASLALAHLREGVVRLILVGGLPGTGKSTLSEAIAHRLGATVFTSDRVRKELAGLEATESGAAEFERGIYSPDHTERTYAELLRRSEGRLARGETVVLDASWISTAHREAAAALAARTDSGLEQLECWAPPATMARRLRERSGAVSDATPEIAQRLTDRLNPWPESHRVLTAGSVEGSLTQALAHLRE</sequence>
<proteinExistence type="predicted"/>
<dbReference type="EMBL" id="MWIH01000003">
    <property type="protein sequence ID" value="OQO93843.1"/>
    <property type="molecule type" value="Genomic_DNA"/>
</dbReference>
<organism evidence="1 2">
    <name type="scientific">Saccharomonospora piscinae</name>
    <dbReference type="NCBI Taxonomy" id="687388"/>
    <lineage>
        <taxon>Bacteria</taxon>
        <taxon>Bacillati</taxon>
        <taxon>Actinomycetota</taxon>
        <taxon>Actinomycetes</taxon>
        <taxon>Pseudonocardiales</taxon>
        <taxon>Pseudonocardiaceae</taxon>
        <taxon>Saccharomonospora</taxon>
    </lineage>
</organism>
<dbReference type="Pfam" id="PF13671">
    <property type="entry name" value="AAA_33"/>
    <property type="match status" value="1"/>
</dbReference>
<dbReference type="PANTHER" id="PTHR43883:SF1">
    <property type="entry name" value="GLUCONOKINASE"/>
    <property type="match status" value="1"/>
</dbReference>